<keyword evidence="1" id="KW-1133">Transmembrane helix</keyword>
<dbReference type="Proteomes" id="UP000054653">
    <property type="component" value="Unassembled WGS sequence"/>
</dbReference>
<reference evidence="2 3" key="1">
    <citation type="submission" date="2015-01" db="EMBL/GenBank/DDBJ databases">
        <title>Evolution of Trichinella species and genotypes.</title>
        <authorList>
            <person name="Korhonen P.K."/>
            <person name="Edoardo P."/>
            <person name="Giuseppe L.R."/>
            <person name="Gasser R.B."/>
        </authorList>
    </citation>
    <scope>NUCLEOTIDE SEQUENCE [LARGE SCALE GENOMIC DNA]</scope>
    <source>
        <strain evidence="2">ISS120</strain>
    </source>
</reference>
<dbReference type="AlphaFoldDB" id="A0A0V1CZR8"/>
<keyword evidence="3" id="KW-1185">Reference proteome</keyword>
<protein>
    <submittedName>
        <fullName evidence="2">Uncharacterized protein</fullName>
    </submittedName>
</protein>
<proteinExistence type="predicted"/>
<accession>A0A0V1CZR8</accession>
<keyword evidence="1" id="KW-0472">Membrane</keyword>
<sequence>MTIDCNDPPGGDTLPHVLLVSTSVIALSEKDPSPPIVLLTVSRLTIPTCRVMRVGRQKPPAVAAGGVFLLGGMGGSIAAALRLPQPDLQ</sequence>
<comment type="caution">
    <text evidence="2">The sequence shown here is derived from an EMBL/GenBank/DDBJ whole genome shotgun (WGS) entry which is preliminary data.</text>
</comment>
<organism evidence="2 3">
    <name type="scientific">Trichinella britovi</name>
    <name type="common">Parasitic roundworm</name>
    <dbReference type="NCBI Taxonomy" id="45882"/>
    <lineage>
        <taxon>Eukaryota</taxon>
        <taxon>Metazoa</taxon>
        <taxon>Ecdysozoa</taxon>
        <taxon>Nematoda</taxon>
        <taxon>Enoplea</taxon>
        <taxon>Dorylaimia</taxon>
        <taxon>Trichinellida</taxon>
        <taxon>Trichinellidae</taxon>
        <taxon>Trichinella</taxon>
    </lineage>
</organism>
<dbReference type="EMBL" id="JYDI01000066">
    <property type="protein sequence ID" value="KRY54710.1"/>
    <property type="molecule type" value="Genomic_DNA"/>
</dbReference>
<keyword evidence="1" id="KW-0812">Transmembrane</keyword>
<name>A0A0V1CZR8_TRIBR</name>
<evidence type="ECO:0000256" key="1">
    <source>
        <dbReference type="SAM" id="Phobius"/>
    </source>
</evidence>
<gene>
    <name evidence="2" type="ORF">T03_322</name>
</gene>
<feature type="transmembrane region" description="Helical" evidence="1">
    <location>
        <begin position="60"/>
        <end position="81"/>
    </location>
</feature>
<evidence type="ECO:0000313" key="2">
    <source>
        <dbReference type="EMBL" id="KRY54710.1"/>
    </source>
</evidence>
<evidence type="ECO:0000313" key="3">
    <source>
        <dbReference type="Proteomes" id="UP000054653"/>
    </source>
</evidence>